<keyword evidence="1" id="KW-0472">Membrane</keyword>
<evidence type="ECO:0000256" key="1">
    <source>
        <dbReference type="SAM" id="Phobius"/>
    </source>
</evidence>
<reference evidence="2 3" key="1">
    <citation type="journal article" date="2014" name="Am. J. Bot.">
        <title>Genome assembly and annotation for red clover (Trifolium pratense; Fabaceae).</title>
        <authorList>
            <person name="Istvanek J."/>
            <person name="Jaros M."/>
            <person name="Krenek A."/>
            <person name="Repkova J."/>
        </authorList>
    </citation>
    <scope>NUCLEOTIDE SEQUENCE [LARGE SCALE GENOMIC DNA]</scope>
    <source>
        <strain evidence="3">cv. Tatra</strain>
        <tissue evidence="2">Young leaves</tissue>
    </source>
</reference>
<reference evidence="2 3" key="2">
    <citation type="journal article" date="2017" name="Front. Plant Sci.">
        <title>Gene Classification and Mining of Molecular Markers Useful in Red Clover (Trifolium pratense) Breeding.</title>
        <authorList>
            <person name="Istvanek J."/>
            <person name="Dluhosova J."/>
            <person name="Dluhos P."/>
            <person name="Patkova L."/>
            <person name="Nedelnik J."/>
            <person name="Repkova J."/>
        </authorList>
    </citation>
    <scope>NUCLEOTIDE SEQUENCE [LARGE SCALE GENOMIC DNA]</scope>
    <source>
        <strain evidence="3">cv. Tatra</strain>
        <tissue evidence="2">Young leaves</tissue>
    </source>
</reference>
<name>A0A2K3M3N2_TRIPR</name>
<protein>
    <submittedName>
        <fullName evidence="2">Uncharacterized protein</fullName>
    </submittedName>
</protein>
<proteinExistence type="predicted"/>
<accession>A0A2K3M3N2</accession>
<evidence type="ECO:0000313" key="3">
    <source>
        <dbReference type="Proteomes" id="UP000236291"/>
    </source>
</evidence>
<sequence length="102" mass="11199">MSLFTFTFTGPPASISPATFPEPPDTILPTFTFDLPDSSPYRPPSWVVGLIIEILSFLVLMVAVAVLCCCRGRSSTPQPPPVVLPPIPMTEIQMQRLMARRP</sequence>
<comment type="caution">
    <text evidence="2">The sequence shown here is derived from an EMBL/GenBank/DDBJ whole genome shotgun (WGS) entry which is preliminary data.</text>
</comment>
<dbReference type="EMBL" id="ASHM01048651">
    <property type="protein sequence ID" value="PNX85398.1"/>
    <property type="molecule type" value="Genomic_DNA"/>
</dbReference>
<dbReference type="Proteomes" id="UP000236291">
    <property type="component" value="Unassembled WGS sequence"/>
</dbReference>
<feature type="transmembrane region" description="Helical" evidence="1">
    <location>
        <begin position="45"/>
        <end position="70"/>
    </location>
</feature>
<keyword evidence="1" id="KW-1133">Transmembrane helix</keyword>
<organism evidence="2 3">
    <name type="scientific">Trifolium pratense</name>
    <name type="common">Red clover</name>
    <dbReference type="NCBI Taxonomy" id="57577"/>
    <lineage>
        <taxon>Eukaryota</taxon>
        <taxon>Viridiplantae</taxon>
        <taxon>Streptophyta</taxon>
        <taxon>Embryophyta</taxon>
        <taxon>Tracheophyta</taxon>
        <taxon>Spermatophyta</taxon>
        <taxon>Magnoliopsida</taxon>
        <taxon>eudicotyledons</taxon>
        <taxon>Gunneridae</taxon>
        <taxon>Pentapetalae</taxon>
        <taxon>rosids</taxon>
        <taxon>fabids</taxon>
        <taxon>Fabales</taxon>
        <taxon>Fabaceae</taxon>
        <taxon>Papilionoideae</taxon>
        <taxon>50 kb inversion clade</taxon>
        <taxon>NPAAA clade</taxon>
        <taxon>Hologalegina</taxon>
        <taxon>IRL clade</taxon>
        <taxon>Trifolieae</taxon>
        <taxon>Trifolium</taxon>
    </lineage>
</organism>
<keyword evidence="1" id="KW-0812">Transmembrane</keyword>
<evidence type="ECO:0000313" key="2">
    <source>
        <dbReference type="EMBL" id="PNX85398.1"/>
    </source>
</evidence>
<dbReference type="AlphaFoldDB" id="A0A2K3M3N2"/>
<gene>
    <name evidence="2" type="ORF">L195_g041467</name>
</gene>